<dbReference type="PANTHER" id="PTHR21240">
    <property type="entry name" value="2-AMINO-3-CARBOXYLMUCONATE-6-SEMIALDEHYDE DECARBOXYLASE"/>
    <property type="match status" value="1"/>
</dbReference>
<reference evidence="3 4" key="1">
    <citation type="submission" date="2018-01" db="EMBL/GenBank/DDBJ databases">
        <title>The draft genome of Hanstruepera neustonica JCM19743.</title>
        <authorList>
            <person name="He R.-H."/>
            <person name="Du Z.-J."/>
        </authorList>
    </citation>
    <scope>NUCLEOTIDE SEQUENCE [LARGE SCALE GENOMIC DNA]</scope>
    <source>
        <strain evidence="3 4">JCM19743</strain>
    </source>
</reference>
<proteinExistence type="predicted"/>
<dbReference type="SUPFAM" id="SSF51556">
    <property type="entry name" value="Metallo-dependent hydrolases"/>
    <property type="match status" value="1"/>
</dbReference>
<dbReference type="InterPro" id="IPR032466">
    <property type="entry name" value="Metal_Hydrolase"/>
</dbReference>
<dbReference type="PROSITE" id="PS51257">
    <property type="entry name" value="PROKAR_LIPOPROTEIN"/>
    <property type="match status" value="1"/>
</dbReference>
<keyword evidence="4" id="KW-1185">Reference proteome</keyword>
<dbReference type="EMBL" id="POWF01000010">
    <property type="protein sequence ID" value="PNQ72168.1"/>
    <property type="molecule type" value="Genomic_DNA"/>
</dbReference>
<dbReference type="Pfam" id="PF04909">
    <property type="entry name" value="Amidohydro_2"/>
    <property type="match status" value="1"/>
</dbReference>
<organism evidence="3 4">
    <name type="scientific">Hanstruepera neustonica</name>
    <dbReference type="NCBI Taxonomy" id="1445657"/>
    <lineage>
        <taxon>Bacteria</taxon>
        <taxon>Pseudomonadati</taxon>
        <taxon>Bacteroidota</taxon>
        <taxon>Flavobacteriia</taxon>
        <taxon>Flavobacteriales</taxon>
        <taxon>Flavobacteriaceae</taxon>
        <taxon>Hanstruepera</taxon>
    </lineage>
</organism>
<dbReference type="OrthoDB" id="5450317at2"/>
<evidence type="ECO:0000313" key="4">
    <source>
        <dbReference type="Proteomes" id="UP000236641"/>
    </source>
</evidence>
<sequence length="339" mass="38704">MKLYNIIGLILLVVSCNSKPGQEEPLQNNQDYTGPIIDMHMHAENDNTLPPDKLGLCIPLSNLVPHFDPKEAYADVWTNTLKNPNCKNPIWSSTTFEDYSSRVQKQLTKFNVIPVVSGSESVLRQWAIKFGDKIIPSIEFNLERDNLSADSLKSIINKQNIKVFGEISNQYAGIAPNDPRMDDYYAMAEALDIPVAIHLGTGAPGSPYMFSPDYVAAYSNPLLLEEVLKKYPRLRISVMHYGEPFIDEMITMMYHYPQIYVDLGGIQWAYPSEYFYEFHLKKMIAAGFGKRIMFGSDTFIWPELLEESITIINNAEFLTKEQKADIFYNNAARFLRLDK</sequence>
<accession>A0A2K1DVU5</accession>
<protein>
    <submittedName>
        <fullName evidence="3">Metal-dependent hydrolase</fullName>
    </submittedName>
</protein>
<dbReference type="GO" id="GO:0016831">
    <property type="term" value="F:carboxy-lyase activity"/>
    <property type="evidence" value="ECO:0007669"/>
    <property type="project" value="InterPro"/>
</dbReference>
<dbReference type="AlphaFoldDB" id="A0A2K1DVU5"/>
<keyword evidence="1" id="KW-0456">Lyase</keyword>
<dbReference type="InterPro" id="IPR032465">
    <property type="entry name" value="ACMSD"/>
</dbReference>
<dbReference type="InterPro" id="IPR006680">
    <property type="entry name" value="Amidohydro-rel"/>
</dbReference>
<dbReference type="GO" id="GO:0016787">
    <property type="term" value="F:hydrolase activity"/>
    <property type="evidence" value="ECO:0007669"/>
    <property type="project" value="UniProtKB-KW"/>
</dbReference>
<dbReference type="RefSeq" id="WP_103052879.1">
    <property type="nucleotide sequence ID" value="NZ_POWF01000010.1"/>
</dbReference>
<name>A0A2K1DVU5_9FLAO</name>
<evidence type="ECO:0000313" key="3">
    <source>
        <dbReference type="EMBL" id="PNQ72168.1"/>
    </source>
</evidence>
<dbReference type="Proteomes" id="UP000236641">
    <property type="component" value="Unassembled WGS sequence"/>
</dbReference>
<feature type="domain" description="Amidohydrolase-related" evidence="2">
    <location>
        <begin position="37"/>
        <end position="337"/>
    </location>
</feature>
<dbReference type="Gene3D" id="3.20.20.140">
    <property type="entry name" value="Metal-dependent hydrolases"/>
    <property type="match status" value="1"/>
</dbReference>
<gene>
    <name evidence="3" type="ORF">C1T31_12640</name>
</gene>
<keyword evidence="3" id="KW-0378">Hydrolase</keyword>
<comment type="caution">
    <text evidence="3">The sequence shown here is derived from an EMBL/GenBank/DDBJ whole genome shotgun (WGS) entry which is preliminary data.</text>
</comment>
<evidence type="ECO:0000259" key="2">
    <source>
        <dbReference type="Pfam" id="PF04909"/>
    </source>
</evidence>
<evidence type="ECO:0000256" key="1">
    <source>
        <dbReference type="ARBA" id="ARBA00023239"/>
    </source>
</evidence>